<feature type="signal peptide" evidence="1">
    <location>
        <begin position="1"/>
        <end position="22"/>
    </location>
</feature>
<sequence>MNYKIKFLIFLCVFAGFLSANTQIVKVEVEGIGESLQSAIDRGLTEAMGRVNGRSIESEILSKTTEKVNINNQNEDYLSSSEYQDKIKSKTKGVVDSYNVLSSEKLENNTFKVLLSVAIVKYKPSKSSKRKRIAVLDLKHRGNCCRVGATNINGQAISEELTAAISSYLVQTRKFTVLDRAYESQTNDEQSRLNSPDVPITELAKLGQELVADYVLVGTINNLSLREQTRKLSTVDREIKSVVGNVSIGYRIIDVPTGQIKYSQTFNKSLDGEIKSIADPVSSALDSVSVISDKIGFNILEAIYPFVVEKIQGKAVVIGTGGDMFKVGDQYRLIQYGEKIIDSYTKESLGRKEKIIGMIEITEVTPKCLMERY</sequence>
<dbReference type="GO" id="GO:0030288">
    <property type="term" value="C:outer membrane-bounded periplasmic space"/>
    <property type="evidence" value="ECO:0007669"/>
    <property type="project" value="InterPro"/>
</dbReference>
<dbReference type="EMBL" id="JH611190">
    <property type="protein sequence ID" value="EJP72495.1"/>
    <property type="molecule type" value="Genomic_DNA"/>
</dbReference>
<dbReference type="Gene3D" id="3.40.50.10610">
    <property type="entry name" value="ABC-type transport auxiliary lipoprotein component"/>
    <property type="match status" value="1"/>
</dbReference>
<evidence type="ECO:0000313" key="3">
    <source>
        <dbReference type="Proteomes" id="UP000010116"/>
    </source>
</evidence>
<proteinExistence type="predicted"/>
<evidence type="ECO:0000313" key="2">
    <source>
        <dbReference type="EMBL" id="EJP72495.1"/>
    </source>
</evidence>
<gene>
    <name evidence="2" type="ORF">NT02SARS_0953</name>
</gene>
<dbReference type="AlphaFoldDB" id="J4WW39"/>
<accession>J4WW39</accession>
<keyword evidence="1" id="KW-0732">Signal</keyword>
<name>J4WW39_9GAMM</name>
<dbReference type="InterPro" id="IPR005534">
    <property type="entry name" value="Curli_assmbl/transp-comp_CsgG"/>
</dbReference>
<protein>
    <submittedName>
        <fullName evidence="2">Putative periplasmic protein</fullName>
    </submittedName>
</protein>
<dbReference type="HOGENOM" id="CLU_051487_0_0_6"/>
<evidence type="ECO:0000256" key="1">
    <source>
        <dbReference type="SAM" id="SignalP"/>
    </source>
</evidence>
<organism evidence="2 3">
    <name type="scientific">SAR86 cluster bacterium SAR86B</name>
    <dbReference type="NCBI Taxonomy" id="1123867"/>
    <lineage>
        <taxon>Bacteria</taxon>
        <taxon>Pseudomonadati</taxon>
        <taxon>Pseudomonadota</taxon>
        <taxon>Gammaproteobacteria</taxon>
        <taxon>SAR86 cluster</taxon>
    </lineage>
</organism>
<reference evidence="2 3" key="1">
    <citation type="journal article" date="2012" name="ISME J.">
        <title>Genomic insights to SAR86, an abundant and uncultivated marine bacterial lineage.</title>
        <authorList>
            <person name="Dupont C.L."/>
            <person name="Rusch D.B."/>
            <person name="Yooseph S."/>
            <person name="Lombardo M.J."/>
            <person name="Richter R.A."/>
            <person name="Valas R."/>
            <person name="Novotny M."/>
            <person name="Yee-Greenbaum J."/>
            <person name="Selengut J.D."/>
            <person name="Haft D.H."/>
            <person name="Halpern A.L."/>
            <person name="Lasken R.S."/>
            <person name="Nealson K."/>
            <person name="Friedman R."/>
            <person name="Venter J.C."/>
        </authorList>
    </citation>
    <scope>NUCLEOTIDE SEQUENCE [LARGE SCALE GENOMIC DNA]</scope>
</reference>
<dbReference type="Proteomes" id="UP000010116">
    <property type="component" value="Unassembled WGS sequence"/>
</dbReference>
<dbReference type="Pfam" id="PF03783">
    <property type="entry name" value="CsgG"/>
    <property type="match status" value="1"/>
</dbReference>
<feature type="chain" id="PRO_5003781862" evidence="1">
    <location>
        <begin position="23"/>
        <end position="373"/>
    </location>
</feature>